<dbReference type="EMBL" id="KB096324">
    <property type="protein sequence ID" value="ESO06577.1"/>
    <property type="molecule type" value="Genomic_DNA"/>
</dbReference>
<dbReference type="CTD" id="20198895"/>
<dbReference type="EMBL" id="AMQM01000647">
    <property type="status" value="NOT_ANNOTATED_CDS"/>
    <property type="molecule type" value="Genomic_DNA"/>
</dbReference>
<proteinExistence type="predicted"/>
<evidence type="ECO:0000313" key="4">
    <source>
        <dbReference type="Proteomes" id="UP000015101"/>
    </source>
</evidence>
<accession>T1EQP5</accession>
<dbReference type="RefSeq" id="XP_009015945.1">
    <property type="nucleotide sequence ID" value="XM_009017697.1"/>
</dbReference>
<evidence type="ECO:0000313" key="3">
    <source>
        <dbReference type="EnsemblMetazoa" id="HelroP160760"/>
    </source>
</evidence>
<evidence type="ECO:0000259" key="1">
    <source>
        <dbReference type="PROSITE" id="PS50948"/>
    </source>
</evidence>
<reference evidence="2 4" key="2">
    <citation type="journal article" date="2013" name="Nature">
        <title>Insights into bilaterian evolution from three spiralian genomes.</title>
        <authorList>
            <person name="Simakov O."/>
            <person name="Marletaz F."/>
            <person name="Cho S.J."/>
            <person name="Edsinger-Gonzales E."/>
            <person name="Havlak P."/>
            <person name="Hellsten U."/>
            <person name="Kuo D.H."/>
            <person name="Larsson T."/>
            <person name="Lv J."/>
            <person name="Arendt D."/>
            <person name="Savage R."/>
            <person name="Osoegawa K."/>
            <person name="de Jong P."/>
            <person name="Grimwood J."/>
            <person name="Chapman J.A."/>
            <person name="Shapiro H."/>
            <person name="Aerts A."/>
            <person name="Otillar R.P."/>
            <person name="Terry A.Y."/>
            <person name="Boore J.L."/>
            <person name="Grigoriev I.V."/>
            <person name="Lindberg D.R."/>
            <person name="Seaver E.C."/>
            <person name="Weisblat D.A."/>
            <person name="Putnam N.H."/>
            <person name="Rokhsar D.S."/>
        </authorList>
    </citation>
    <scope>NUCLEOTIDE SEQUENCE</scope>
</reference>
<dbReference type="KEGG" id="hro:HELRODRAFT_160760"/>
<dbReference type="InterPro" id="IPR003609">
    <property type="entry name" value="Pan_app"/>
</dbReference>
<sequence length="254" mass="29118">MIREMYNILVVVNLFAYSLYVSGKCFRKYEKYGTCFCACDSSFENLTLSRFSSAEALMLCSMRCSRTSSCVAYNFFNAPNQCQLFNRTIDKFSVVPSCQYFCDTNNFGVDFVLSRNLSITVDNVLVEFYVNGVPVNVATYFPNANDWTVFDTYTLTTGATLLAVKSHNSGGFSGLMAKTADNYILTNSSWKCTNNSYDGWYEVDYDDSFWPDAVVGRRKKFYNDAYSWFNPAQWITDLTDCANCYADFYCRKHF</sequence>
<keyword evidence="4" id="KW-1185">Reference proteome</keyword>
<dbReference type="PROSITE" id="PS50948">
    <property type="entry name" value="PAN"/>
    <property type="match status" value="1"/>
</dbReference>
<name>T1EQP5_HELRO</name>
<evidence type="ECO:0000313" key="2">
    <source>
        <dbReference type="EMBL" id="ESO06577.1"/>
    </source>
</evidence>
<dbReference type="InParanoid" id="T1EQP5"/>
<dbReference type="HOGENOM" id="CLU_066319_0_0_1"/>
<dbReference type="GeneID" id="20198895"/>
<dbReference type="EnsemblMetazoa" id="HelroT160760">
    <property type="protein sequence ID" value="HelroP160760"/>
    <property type="gene ID" value="HelroG160760"/>
</dbReference>
<gene>
    <name evidence="3" type="primary">20198895</name>
    <name evidence="2" type="ORF">HELRODRAFT_160760</name>
</gene>
<protein>
    <recommendedName>
        <fullName evidence="1">Apple domain-containing protein</fullName>
    </recommendedName>
</protein>
<organism evidence="3 4">
    <name type="scientific">Helobdella robusta</name>
    <name type="common">Californian leech</name>
    <dbReference type="NCBI Taxonomy" id="6412"/>
    <lineage>
        <taxon>Eukaryota</taxon>
        <taxon>Metazoa</taxon>
        <taxon>Spiralia</taxon>
        <taxon>Lophotrochozoa</taxon>
        <taxon>Annelida</taxon>
        <taxon>Clitellata</taxon>
        <taxon>Hirudinea</taxon>
        <taxon>Rhynchobdellida</taxon>
        <taxon>Glossiphoniidae</taxon>
        <taxon>Helobdella</taxon>
    </lineage>
</organism>
<dbReference type="Proteomes" id="UP000015101">
    <property type="component" value="Unassembled WGS sequence"/>
</dbReference>
<feature type="domain" description="Apple" evidence="1">
    <location>
        <begin position="39"/>
        <end position="105"/>
    </location>
</feature>
<reference evidence="4" key="1">
    <citation type="submission" date="2012-12" db="EMBL/GenBank/DDBJ databases">
        <authorList>
            <person name="Hellsten U."/>
            <person name="Grimwood J."/>
            <person name="Chapman J.A."/>
            <person name="Shapiro H."/>
            <person name="Aerts A."/>
            <person name="Otillar R.P."/>
            <person name="Terry A.Y."/>
            <person name="Boore J.L."/>
            <person name="Simakov O."/>
            <person name="Marletaz F."/>
            <person name="Cho S.-J."/>
            <person name="Edsinger-Gonzales E."/>
            <person name="Havlak P."/>
            <person name="Kuo D.-H."/>
            <person name="Larsson T."/>
            <person name="Lv J."/>
            <person name="Arendt D."/>
            <person name="Savage R."/>
            <person name="Osoegawa K."/>
            <person name="de Jong P."/>
            <person name="Lindberg D.R."/>
            <person name="Seaver E.C."/>
            <person name="Weisblat D.A."/>
            <person name="Putnam N.H."/>
            <person name="Grigoriev I.V."/>
            <person name="Rokhsar D.S."/>
        </authorList>
    </citation>
    <scope>NUCLEOTIDE SEQUENCE</scope>
</reference>
<dbReference type="OrthoDB" id="6071271at2759"/>
<dbReference type="AlphaFoldDB" id="T1EQP5"/>
<reference evidence="3" key="3">
    <citation type="submission" date="2015-06" db="UniProtKB">
        <authorList>
            <consortium name="EnsemblMetazoa"/>
        </authorList>
    </citation>
    <scope>IDENTIFICATION</scope>
</reference>
<dbReference type="Gene3D" id="2.60.120.260">
    <property type="entry name" value="Galactose-binding domain-like"/>
    <property type="match status" value="1"/>
</dbReference>